<accession>A0A3M8P8I5</accession>
<evidence type="ECO:0000313" key="1">
    <source>
        <dbReference type="EMBL" id="RNF39973.1"/>
    </source>
</evidence>
<dbReference type="Proteomes" id="UP000275473">
    <property type="component" value="Unassembled WGS sequence"/>
</dbReference>
<proteinExistence type="predicted"/>
<dbReference type="AlphaFoldDB" id="A0A3M8P8I5"/>
<organism evidence="1 2">
    <name type="scientific">Planococcus salinus</name>
    <dbReference type="NCBI Taxonomy" id="1848460"/>
    <lineage>
        <taxon>Bacteria</taxon>
        <taxon>Bacillati</taxon>
        <taxon>Bacillota</taxon>
        <taxon>Bacilli</taxon>
        <taxon>Bacillales</taxon>
        <taxon>Caryophanaceae</taxon>
        <taxon>Planococcus</taxon>
    </lineage>
</organism>
<protein>
    <submittedName>
        <fullName evidence="1">Uncharacterized protein</fullName>
    </submittedName>
</protein>
<name>A0A3M8P8I5_9BACL</name>
<evidence type="ECO:0000313" key="2">
    <source>
        <dbReference type="Proteomes" id="UP000275473"/>
    </source>
</evidence>
<gene>
    <name evidence="1" type="ORF">EEX84_04840</name>
</gene>
<sequence>MVTSDKVRTLLCSFFQKVLPAPARLRGSRSYETGGTIAWLMARGIHKASEAAYLLLFHVRAFINFDSSELLFFLCNIDLRPHTKKQSASAV</sequence>
<comment type="caution">
    <text evidence="1">The sequence shown here is derived from an EMBL/GenBank/DDBJ whole genome shotgun (WGS) entry which is preliminary data.</text>
</comment>
<dbReference type="EMBL" id="RIAX01000003">
    <property type="protein sequence ID" value="RNF39973.1"/>
    <property type="molecule type" value="Genomic_DNA"/>
</dbReference>
<keyword evidence="2" id="KW-1185">Reference proteome</keyword>
<reference evidence="1 2" key="1">
    <citation type="journal article" date="2018" name="Int. J. Syst. Evol. Microbiol.">
        <title>Planococcus salinus sp. nov., a moderately halophilic bacterium isolated from a saline-alkali soil.</title>
        <authorList>
            <person name="Gan L."/>
        </authorList>
    </citation>
    <scope>NUCLEOTIDE SEQUENCE [LARGE SCALE GENOMIC DNA]</scope>
    <source>
        <strain evidence="1 2">LCB217</strain>
    </source>
</reference>